<dbReference type="InterPro" id="IPR023772">
    <property type="entry name" value="DNA-bd_HTH_TetR-type_CS"/>
</dbReference>
<dbReference type="Gene3D" id="1.10.357.10">
    <property type="entry name" value="Tetracycline Repressor, domain 2"/>
    <property type="match status" value="1"/>
</dbReference>
<dbReference type="InterPro" id="IPR050109">
    <property type="entry name" value="HTH-type_TetR-like_transc_reg"/>
</dbReference>
<feature type="compositionally biased region" description="Basic residues" evidence="5">
    <location>
        <begin position="193"/>
        <end position="206"/>
    </location>
</feature>
<dbReference type="InterPro" id="IPR001647">
    <property type="entry name" value="HTH_TetR"/>
</dbReference>
<dbReference type="PRINTS" id="PR00455">
    <property type="entry name" value="HTHTETR"/>
</dbReference>
<evidence type="ECO:0000256" key="5">
    <source>
        <dbReference type="SAM" id="MobiDB-lite"/>
    </source>
</evidence>
<dbReference type="InterPro" id="IPR041479">
    <property type="entry name" value="TetR_CgmR_C"/>
</dbReference>
<feature type="region of interest" description="Disordered" evidence="5">
    <location>
        <begin position="182"/>
        <end position="206"/>
    </location>
</feature>
<accession>A0A2L0EII4</accession>
<evidence type="ECO:0000256" key="4">
    <source>
        <dbReference type="PROSITE-ProRule" id="PRU00335"/>
    </source>
</evidence>
<keyword evidence="2 4" id="KW-0238">DNA-binding</keyword>
<dbReference type="Pfam" id="PF17937">
    <property type="entry name" value="TetR_C_28"/>
    <property type="match status" value="1"/>
</dbReference>
<feature type="DNA-binding region" description="H-T-H motif" evidence="4">
    <location>
        <begin position="30"/>
        <end position="49"/>
    </location>
</feature>
<dbReference type="Proteomes" id="UP000238348">
    <property type="component" value="Chromosome"/>
</dbReference>
<dbReference type="PROSITE" id="PS50977">
    <property type="entry name" value="HTH_TETR_2"/>
    <property type="match status" value="1"/>
</dbReference>
<feature type="domain" description="HTH tetR-type" evidence="6">
    <location>
        <begin position="7"/>
        <end position="67"/>
    </location>
</feature>
<dbReference type="SUPFAM" id="SSF46689">
    <property type="entry name" value="Homeodomain-like"/>
    <property type="match status" value="1"/>
</dbReference>
<reference evidence="7 8" key="1">
    <citation type="submission" date="2015-09" db="EMBL/GenBank/DDBJ databases">
        <title>Sorangium comparison.</title>
        <authorList>
            <person name="Zaburannyi N."/>
            <person name="Bunk B."/>
            <person name="Overmann J."/>
            <person name="Mueller R."/>
        </authorList>
    </citation>
    <scope>NUCLEOTIDE SEQUENCE [LARGE SCALE GENOMIC DNA]</scope>
    <source>
        <strain evidence="7 8">So ce26</strain>
    </source>
</reference>
<evidence type="ECO:0000313" key="8">
    <source>
        <dbReference type="Proteomes" id="UP000238348"/>
    </source>
</evidence>
<evidence type="ECO:0000313" key="7">
    <source>
        <dbReference type="EMBL" id="AUX39087.1"/>
    </source>
</evidence>
<proteinExistence type="predicted"/>
<keyword evidence="3" id="KW-0804">Transcription</keyword>
<evidence type="ECO:0000256" key="1">
    <source>
        <dbReference type="ARBA" id="ARBA00023015"/>
    </source>
</evidence>
<evidence type="ECO:0000256" key="3">
    <source>
        <dbReference type="ARBA" id="ARBA00023163"/>
    </source>
</evidence>
<dbReference type="GO" id="GO:0000976">
    <property type="term" value="F:transcription cis-regulatory region binding"/>
    <property type="evidence" value="ECO:0007669"/>
    <property type="project" value="TreeGrafter"/>
</dbReference>
<dbReference type="GO" id="GO:0003700">
    <property type="term" value="F:DNA-binding transcription factor activity"/>
    <property type="evidence" value="ECO:0007669"/>
    <property type="project" value="TreeGrafter"/>
</dbReference>
<evidence type="ECO:0000259" key="6">
    <source>
        <dbReference type="PROSITE" id="PS50977"/>
    </source>
</evidence>
<dbReference type="PANTHER" id="PTHR30055:SF234">
    <property type="entry name" value="HTH-TYPE TRANSCRIPTIONAL REGULATOR BETI"/>
    <property type="match status" value="1"/>
</dbReference>
<name>A0A2L0EII4_SORCE</name>
<organism evidence="7 8">
    <name type="scientific">Sorangium cellulosum</name>
    <name type="common">Polyangium cellulosum</name>
    <dbReference type="NCBI Taxonomy" id="56"/>
    <lineage>
        <taxon>Bacteria</taxon>
        <taxon>Pseudomonadati</taxon>
        <taxon>Myxococcota</taxon>
        <taxon>Polyangia</taxon>
        <taxon>Polyangiales</taxon>
        <taxon>Polyangiaceae</taxon>
        <taxon>Sorangium</taxon>
    </lineage>
</organism>
<dbReference type="EMBL" id="CP012673">
    <property type="protein sequence ID" value="AUX39087.1"/>
    <property type="molecule type" value="Genomic_DNA"/>
</dbReference>
<protein>
    <recommendedName>
        <fullName evidence="6">HTH tetR-type domain-containing protein</fullName>
    </recommendedName>
</protein>
<dbReference type="Pfam" id="PF00440">
    <property type="entry name" value="TetR_N"/>
    <property type="match status" value="1"/>
</dbReference>
<gene>
    <name evidence="7" type="ORF">SOCE26_004690</name>
</gene>
<keyword evidence="1" id="KW-0805">Transcription regulation</keyword>
<dbReference type="PANTHER" id="PTHR30055">
    <property type="entry name" value="HTH-TYPE TRANSCRIPTIONAL REGULATOR RUTR"/>
    <property type="match status" value="1"/>
</dbReference>
<dbReference type="PROSITE" id="PS01081">
    <property type="entry name" value="HTH_TETR_1"/>
    <property type="match status" value="1"/>
</dbReference>
<sequence>MPARTYASARERILDAAERLVLKRGVNQLTVEAVITEAQLSKGGFFHHFATKDALLVAILDRLVSRMNDQIAALAAQDPEPRGARLRAQIALAFDADPQEADAQRALILALIEAISAQPAVARRAREVNAEAFARDAAEDIPEGRAIALQFALDGFWFGLAMGTVALTAGQQRALRDSLLALARPEGGAGRPPTRRRRAPKKGRQT</sequence>
<evidence type="ECO:0000256" key="2">
    <source>
        <dbReference type="ARBA" id="ARBA00023125"/>
    </source>
</evidence>
<dbReference type="OrthoDB" id="9809772at2"/>
<dbReference type="AlphaFoldDB" id="A0A2L0EII4"/>
<dbReference type="InterPro" id="IPR009057">
    <property type="entry name" value="Homeodomain-like_sf"/>
</dbReference>